<dbReference type="EMBL" id="LYOR01000003">
    <property type="protein sequence ID" value="OFV66241.1"/>
    <property type="molecule type" value="Genomic_DNA"/>
</dbReference>
<evidence type="ECO:0000259" key="2">
    <source>
        <dbReference type="Pfam" id="PF01645"/>
    </source>
</evidence>
<dbReference type="EMBL" id="DRIE01000093">
    <property type="protein sequence ID" value="HEC57297.1"/>
    <property type="molecule type" value="Genomic_DNA"/>
</dbReference>
<dbReference type="InterPro" id="IPR013785">
    <property type="entry name" value="Aldolase_TIM"/>
</dbReference>
<protein>
    <submittedName>
        <fullName evidence="3 4">Glutamate synthase</fullName>
    </submittedName>
</protein>
<evidence type="ECO:0000313" key="3">
    <source>
        <dbReference type="EMBL" id="HEC57297.1"/>
    </source>
</evidence>
<dbReference type="AlphaFoldDB" id="A0A1F2P6D2"/>
<dbReference type="STRING" id="1839936.SBU_000783"/>
<evidence type="ECO:0000256" key="1">
    <source>
        <dbReference type="ARBA" id="ARBA00009716"/>
    </source>
</evidence>
<gene>
    <name evidence="3" type="ORF">ENI32_05385</name>
    <name evidence="4" type="ORF">SBU_000783</name>
</gene>
<dbReference type="Gene3D" id="3.20.20.70">
    <property type="entry name" value="Aldolase class I"/>
    <property type="match status" value="1"/>
</dbReference>
<comment type="caution">
    <text evidence="4">The sequence shown here is derived from an EMBL/GenBank/DDBJ whole genome shotgun (WGS) entry which is preliminary data.</text>
</comment>
<evidence type="ECO:0000313" key="4">
    <source>
        <dbReference type="EMBL" id="OFV66241.1"/>
    </source>
</evidence>
<comment type="similarity">
    <text evidence="1">Belongs to the glutamate synthase family.</text>
</comment>
<dbReference type="Pfam" id="PF01645">
    <property type="entry name" value="Glu_synthase"/>
    <property type="match status" value="1"/>
</dbReference>
<sequence>MTDVYANARSTTGTSVRRRDVNTLSGMCPICVKECTVLCEVGKSAFRGREVLYPEPEQFGWSTAASNKDYGLDWSDFNILSRLRGAEGIEPEPDIALFHNADIESKIGGVPLKIPLAAGAFGSTDVGKNNWDALAIGAALSGIIIIIGENVCGVDKESVFTDGKVTKSPEMERRVRLFKEYWDGKYGDVAVQTNVEDQRFGVDEYVLSKLDVNIIERKWGQGAKAIGGEIRVSSLDRALELKKRGYIVLPDPEEPVVQEAFKDGLFKTFERHSRVGFPEERDFVEDVEWLRSIGAKHVTIKTGAYRPVDVAWTMKVASEAKVDYITFDGAGGGTGMSPVPMMNEMSTPTVYLEAQVLKCARILERAGKYVPDISMAGGFVNETQIFKAIALSNFDGNNGRGPFVKSITMARSPLTAAMKALYFYELAEKNRLPRDFANKYGNNPEKFFIAADELKEEYGSKVGKEIPWSAVGVYTYLSERLGLGLKQLLAGTRKFKLDLIDRSDIAALSRLASEVTGIPMMHEIEAELFEEILTS</sequence>
<dbReference type="InterPro" id="IPR002932">
    <property type="entry name" value="Glu_synthdom"/>
</dbReference>
<name>A0A1F2P6D2_9EURY</name>
<accession>A0A1F2P6D2</accession>
<dbReference type="Proteomes" id="UP000185779">
    <property type="component" value="Unassembled WGS sequence"/>
</dbReference>
<reference evidence="4 5" key="1">
    <citation type="submission" date="2016-05" db="EMBL/GenBank/DDBJ databases">
        <title>Microbial consortia oxidize butane by reversing methanogenesis.</title>
        <authorList>
            <person name="Laso-Perez R."/>
            <person name="Richter M."/>
            <person name="Wegener G."/>
            <person name="Musat F."/>
        </authorList>
    </citation>
    <scope>NUCLEOTIDE SEQUENCE [LARGE SCALE GENOMIC DNA]</scope>
    <source>
        <strain evidence="4">BOX1</strain>
    </source>
</reference>
<feature type="domain" description="Glutamate synthase" evidence="2">
    <location>
        <begin position="279"/>
        <end position="392"/>
    </location>
</feature>
<dbReference type="Proteomes" id="UP000885936">
    <property type="component" value="Unassembled WGS sequence"/>
</dbReference>
<dbReference type="GO" id="GO:0006537">
    <property type="term" value="P:glutamate biosynthetic process"/>
    <property type="evidence" value="ECO:0007669"/>
    <property type="project" value="InterPro"/>
</dbReference>
<dbReference type="PATRIC" id="fig|1839936.3.peg.792"/>
<keyword evidence="5" id="KW-1185">Reference proteome</keyword>
<organism evidence="4 5">
    <name type="scientific">Candidatus Syntropharchaeum butanivorans</name>
    <dbReference type="NCBI Taxonomy" id="1839936"/>
    <lineage>
        <taxon>Archaea</taxon>
        <taxon>Methanobacteriati</taxon>
        <taxon>Methanobacteriota</taxon>
        <taxon>Stenosarchaea group</taxon>
        <taxon>Methanomicrobia</taxon>
        <taxon>Methanosarcinales</taxon>
        <taxon>ANME-2 cluster</taxon>
        <taxon>Candidatus Syntropharchaeum</taxon>
    </lineage>
</organism>
<proteinExistence type="inferred from homology"/>
<dbReference type="GO" id="GO:0015930">
    <property type="term" value="F:glutamate synthase activity"/>
    <property type="evidence" value="ECO:0007669"/>
    <property type="project" value="InterPro"/>
</dbReference>
<reference evidence="3" key="2">
    <citation type="journal article" date="2020" name="mSystems">
        <title>Genome- and Community-Level Interaction Insights into Carbon Utilization and Element Cycling Functions of Hydrothermarchaeota in Hydrothermal Sediment.</title>
        <authorList>
            <person name="Zhou Z."/>
            <person name="Liu Y."/>
            <person name="Xu W."/>
            <person name="Pan J."/>
            <person name="Luo Z.H."/>
            <person name="Li M."/>
        </authorList>
    </citation>
    <scope>NUCLEOTIDE SEQUENCE [LARGE SCALE GENOMIC DNA]</scope>
    <source>
        <strain evidence="3">HyVt-386</strain>
    </source>
</reference>
<evidence type="ECO:0000313" key="5">
    <source>
        <dbReference type="Proteomes" id="UP000185779"/>
    </source>
</evidence>
<dbReference type="SUPFAM" id="SSF51395">
    <property type="entry name" value="FMN-linked oxidoreductases"/>
    <property type="match status" value="1"/>
</dbReference>